<sequence>MRSLVGINKRFWGFFSGVNGNDMWGQLRRYGFFSGVNYTRCGLFGGSMEMIMISLVNDRRHGSFGGVNDRRHGSFGGVNDRLWRFFGVLMVRSVISFERALGDSVDLIRWWN</sequence>
<dbReference type="EMBL" id="JAZGQO010000004">
    <property type="protein sequence ID" value="KAK6187488.1"/>
    <property type="molecule type" value="Genomic_DNA"/>
</dbReference>
<organism evidence="1 2">
    <name type="scientific">Patella caerulea</name>
    <name type="common">Rayed Mediterranean limpet</name>
    <dbReference type="NCBI Taxonomy" id="87958"/>
    <lineage>
        <taxon>Eukaryota</taxon>
        <taxon>Metazoa</taxon>
        <taxon>Spiralia</taxon>
        <taxon>Lophotrochozoa</taxon>
        <taxon>Mollusca</taxon>
        <taxon>Gastropoda</taxon>
        <taxon>Patellogastropoda</taxon>
        <taxon>Patelloidea</taxon>
        <taxon>Patellidae</taxon>
        <taxon>Patella</taxon>
    </lineage>
</organism>
<dbReference type="Proteomes" id="UP001347796">
    <property type="component" value="Unassembled WGS sequence"/>
</dbReference>
<name>A0AAN8K807_PATCE</name>
<proteinExistence type="predicted"/>
<gene>
    <name evidence="1" type="ORF">SNE40_005501</name>
</gene>
<reference evidence="1 2" key="1">
    <citation type="submission" date="2024-01" db="EMBL/GenBank/DDBJ databases">
        <title>The genome of the rayed Mediterranean limpet Patella caerulea (Linnaeus, 1758).</title>
        <authorList>
            <person name="Anh-Thu Weber A."/>
            <person name="Halstead-Nussloch G."/>
        </authorList>
    </citation>
    <scope>NUCLEOTIDE SEQUENCE [LARGE SCALE GENOMIC DNA]</scope>
    <source>
        <strain evidence="1">AATW-2023a</strain>
        <tissue evidence="1">Whole specimen</tissue>
    </source>
</reference>
<evidence type="ECO:0000313" key="2">
    <source>
        <dbReference type="Proteomes" id="UP001347796"/>
    </source>
</evidence>
<evidence type="ECO:0000313" key="1">
    <source>
        <dbReference type="EMBL" id="KAK6187488.1"/>
    </source>
</evidence>
<dbReference type="AlphaFoldDB" id="A0AAN8K807"/>
<accession>A0AAN8K807</accession>
<comment type="caution">
    <text evidence="1">The sequence shown here is derived from an EMBL/GenBank/DDBJ whole genome shotgun (WGS) entry which is preliminary data.</text>
</comment>
<keyword evidence="2" id="KW-1185">Reference proteome</keyword>
<protein>
    <submittedName>
        <fullName evidence="1">Uncharacterized protein</fullName>
    </submittedName>
</protein>